<organism evidence="2 3">
    <name type="scientific">Racocetra fulgida</name>
    <dbReference type="NCBI Taxonomy" id="60492"/>
    <lineage>
        <taxon>Eukaryota</taxon>
        <taxon>Fungi</taxon>
        <taxon>Fungi incertae sedis</taxon>
        <taxon>Mucoromycota</taxon>
        <taxon>Glomeromycotina</taxon>
        <taxon>Glomeromycetes</taxon>
        <taxon>Diversisporales</taxon>
        <taxon>Gigasporaceae</taxon>
        <taxon>Racocetra</taxon>
    </lineage>
</organism>
<accession>A0A9N9EF08</accession>
<keyword evidence="3" id="KW-1185">Reference proteome</keyword>
<comment type="caution">
    <text evidence="2">The sequence shown here is derived from an EMBL/GenBank/DDBJ whole genome shotgun (WGS) entry which is preliminary data.</text>
</comment>
<feature type="compositionally biased region" description="Polar residues" evidence="1">
    <location>
        <begin position="1"/>
        <end position="12"/>
    </location>
</feature>
<dbReference type="OrthoDB" id="2330118at2759"/>
<dbReference type="Proteomes" id="UP000789396">
    <property type="component" value="Unassembled WGS sequence"/>
</dbReference>
<evidence type="ECO:0000256" key="1">
    <source>
        <dbReference type="SAM" id="MobiDB-lite"/>
    </source>
</evidence>
<sequence length="82" mass="9285">RFANLEQKQSNVVDGLEDGNNSSENDVNIPDLVIKSLEDDTPASDITDDTSNFDIYVLTKQILQDLEIMTRNYESINGMYLK</sequence>
<dbReference type="AlphaFoldDB" id="A0A9N9EF08"/>
<gene>
    <name evidence="2" type="ORF">RFULGI_LOCUS9350</name>
</gene>
<protein>
    <submittedName>
        <fullName evidence="2">3355_t:CDS:1</fullName>
    </submittedName>
</protein>
<feature type="non-terminal residue" evidence="2">
    <location>
        <position position="82"/>
    </location>
</feature>
<dbReference type="EMBL" id="CAJVPZ010016529">
    <property type="protein sequence ID" value="CAG8674138.1"/>
    <property type="molecule type" value="Genomic_DNA"/>
</dbReference>
<evidence type="ECO:0000313" key="3">
    <source>
        <dbReference type="Proteomes" id="UP000789396"/>
    </source>
</evidence>
<proteinExistence type="predicted"/>
<feature type="region of interest" description="Disordered" evidence="1">
    <location>
        <begin position="1"/>
        <end position="27"/>
    </location>
</feature>
<name>A0A9N9EF08_9GLOM</name>
<evidence type="ECO:0000313" key="2">
    <source>
        <dbReference type="EMBL" id="CAG8674138.1"/>
    </source>
</evidence>
<reference evidence="2" key="1">
    <citation type="submission" date="2021-06" db="EMBL/GenBank/DDBJ databases">
        <authorList>
            <person name="Kallberg Y."/>
            <person name="Tangrot J."/>
            <person name="Rosling A."/>
        </authorList>
    </citation>
    <scope>NUCLEOTIDE SEQUENCE</scope>
    <source>
        <strain evidence="2">IN212</strain>
    </source>
</reference>